<dbReference type="GO" id="GO:0005524">
    <property type="term" value="F:ATP binding"/>
    <property type="evidence" value="ECO:0007669"/>
    <property type="project" value="InterPro"/>
</dbReference>
<dbReference type="InterPro" id="IPR016024">
    <property type="entry name" value="ARM-type_fold"/>
</dbReference>
<dbReference type="InterPro" id="IPR051177">
    <property type="entry name" value="CIK-Related_Protein"/>
</dbReference>
<dbReference type="Pfam" id="PF00069">
    <property type="entry name" value="Pkinase"/>
    <property type="match status" value="1"/>
</dbReference>
<dbReference type="EMBL" id="LGRX02002217">
    <property type="protein sequence ID" value="KAK3284629.1"/>
    <property type="molecule type" value="Genomic_DNA"/>
</dbReference>
<dbReference type="InterPro" id="IPR011989">
    <property type="entry name" value="ARM-like"/>
</dbReference>
<feature type="domain" description="Protein kinase" evidence="1">
    <location>
        <begin position="17"/>
        <end position="279"/>
    </location>
</feature>
<evidence type="ECO:0000259" key="1">
    <source>
        <dbReference type="PROSITE" id="PS50011"/>
    </source>
</evidence>
<name>A0AAE0LH57_9CHLO</name>
<dbReference type="Gene3D" id="3.30.200.20">
    <property type="entry name" value="Phosphorylase Kinase, domain 1"/>
    <property type="match status" value="1"/>
</dbReference>
<dbReference type="InterPro" id="IPR011009">
    <property type="entry name" value="Kinase-like_dom_sf"/>
</dbReference>
<dbReference type="InterPro" id="IPR000719">
    <property type="entry name" value="Prot_kinase_dom"/>
</dbReference>
<evidence type="ECO:0000313" key="2">
    <source>
        <dbReference type="EMBL" id="KAK3284629.1"/>
    </source>
</evidence>
<dbReference type="Gene3D" id="1.10.510.10">
    <property type="entry name" value="Transferase(Phosphotransferase) domain 1"/>
    <property type="match status" value="1"/>
</dbReference>
<keyword evidence="3" id="KW-1185">Reference proteome</keyword>
<sequence>MFKSLSSLWSSGPSLNYSVEEPFGSAFGTWIHYSGKSKEDESEVSVFKMQCSDVLDPRMIAAKNGVKRLRTIKHPNVLEFKDSLELEQGEKSGGEPVIYLVTEPVKPLKQVLRELNLDSSAKEQYLSWGLHQITKAVSFLSNDCKLIHGNVCLDAIVVTEQLDWKLHGFDMLTEYDQADAYDSPLKLYSNTVAEQYKCEEVRKGDYALVKRSPPWAVDSWGLGCLVQELFRGGELSKMDELRDTKVIPPVVLKDYTRLLGSNPNKRLNPSKLLETNEFFMNKLVDTIRFLEDLNLKDSAEKENYFRRLPIVLETLVDAIAQKKVLPLLAKALEFGSAPAVALDPLLQIAKTVPSDEYPGKVVPCLVKLYASTDRQIRTTLLTNMDTYIEHMSPTVVDEQVFPNLASGFTDATPFLRELTLKSTLALAPKLSQRTINQNLLKHLAKLQVDEEAAIRANTTICLGNIARYLSEAAAKRVLLNAFTRALRDQFAPARAAGLMAITATMGHYDADEAARRIIPAARPLPVLYT</sequence>
<dbReference type="GO" id="GO:0004672">
    <property type="term" value="F:protein kinase activity"/>
    <property type="evidence" value="ECO:0007669"/>
    <property type="project" value="InterPro"/>
</dbReference>
<reference evidence="2 3" key="1">
    <citation type="journal article" date="2015" name="Genome Biol. Evol.">
        <title>Comparative Genomics of a Bacterivorous Green Alga Reveals Evolutionary Causalities and Consequences of Phago-Mixotrophic Mode of Nutrition.</title>
        <authorList>
            <person name="Burns J.A."/>
            <person name="Paasch A."/>
            <person name="Narechania A."/>
            <person name="Kim E."/>
        </authorList>
    </citation>
    <scope>NUCLEOTIDE SEQUENCE [LARGE SCALE GENOMIC DNA]</scope>
    <source>
        <strain evidence="2 3">PLY_AMNH</strain>
    </source>
</reference>
<gene>
    <name evidence="2" type="ORF">CYMTET_7730</name>
</gene>
<organism evidence="2 3">
    <name type="scientific">Cymbomonas tetramitiformis</name>
    <dbReference type="NCBI Taxonomy" id="36881"/>
    <lineage>
        <taxon>Eukaryota</taxon>
        <taxon>Viridiplantae</taxon>
        <taxon>Chlorophyta</taxon>
        <taxon>Pyramimonadophyceae</taxon>
        <taxon>Pyramimonadales</taxon>
        <taxon>Pyramimonadaceae</taxon>
        <taxon>Cymbomonas</taxon>
    </lineage>
</organism>
<protein>
    <recommendedName>
        <fullName evidence="1">Protein kinase domain-containing protein</fullName>
    </recommendedName>
</protein>
<dbReference type="Proteomes" id="UP001190700">
    <property type="component" value="Unassembled WGS sequence"/>
</dbReference>
<comment type="caution">
    <text evidence="2">The sequence shown here is derived from an EMBL/GenBank/DDBJ whole genome shotgun (WGS) entry which is preliminary data.</text>
</comment>
<dbReference type="Gene3D" id="1.25.10.10">
    <property type="entry name" value="Leucine-rich Repeat Variant"/>
    <property type="match status" value="1"/>
</dbReference>
<dbReference type="PANTHER" id="PTHR12984">
    <property type="entry name" value="SCY1-RELATED S/T PROTEIN KINASE-LIKE"/>
    <property type="match status" value="1"/>
</dbReference>
<dbReference type="SUPFAM" id="SSF56112">
    <property type="entry name" value="Protein kinase-like (PK-like)"/>
    <property type="match status" value="1"/>
</dbReference>
<dbReference type="SMART" id="SM00220">
    <property type="entry name" value="S_TKc"/>
    <property type="match status" value="1"/>
</dbReference>
<dbReference type="PANTHER" id="PTHR12984:SF3">
    <property type="entry name" value="N-TERMINAL KINASE-LIKE PROTEIN"/>
    <property type="match status" value="1"/>
</dbReference>
<proteinExistence type="predicted"/>
<evidence type="ECO:0000313" key="3">
    <source>
        <dbReference type="Proteomes" id="UP001190700"/>
    </source>
</evidence>
<dbReference type="AlphaFoldDB" id="A0AAE0LH57"/>
<accession>A0AAE0LH57</accession>
<dbReference type="SUPFAM" id="SSF48371">
    <property type="entry name" value="ARM repeat"/>
    <property type="match status" value="1"/>
</dbReference>
<dbReference type="PROSITE" id="PS50011">
    <property type="entry name" value="PROTEIN_KINASE_DOM"/>
    <property type="match status" value="1"/>
</dbReference>